<gene>
    <name evidence="4" type="ORF">LX97_01343</name>
</gene>
<dbReference type="EMBL" id="QKZR01000001">
    <property type="protein sequence ID" value="PZX44332.1"/>
    <property type="molecule type" value="Genomic_DNA"/>
</dbReference>
<feature type="transmembrane region" description="Helical" evidence="1">
    <location>
        <begin position="909"/>
        <end position="928"/>
    </location>
</feature>
<evidence type="ECO:0000259" key="3">
    <source>
        <dbReference type="Pfam" id="PF12770"/>
    </source>
</evidence>
<keyword evidence="5" id="KW-1185">Reference proteome</keyword>
<dbReference type="SUPFAM" id="SSF48452">
    <property type="entry name" value="TPR-like"/>
    <property type="match status" value="1"/>
</dbReference>
<dbReference type="PANTHER" id="PTHR10098">
    <property type="entry name" value="RAPSYN-RELATED"/>
    <property type="match status" value="1"/>
</dbReference>
<dbReference type="Pfam" id="PF12770">
    <property type="entry name" value="CHAT"/>
    <property type="match status" value="1"/>
</dbReference>
<feature type="chain" id="PRO_5046994852" evidence="2">
    <location>
        <begin position="25"/>
        <end position="936"/>
    </location>
</feature>
<evidence type="ECO:0000256" key="1">
    <source>
        <dbReference type="SAM" id="Phobius"/>
    </source>
</evidence>
<protein>
    <submittedName>
        <fullName evidence="4">CHAT domain-containing protein</fullName>
    </submittedName>
</protein>
<feature type="domain" description="CHAT" evidence="3">
    <location>
        <begin position="636"/>
        <end position="898"/>
    </location>
</feature>
<keyword evidence="1" id="KW-0472">Membrane</keyword>
<keyword evidence="1" id="KW-0812">Transmembrane</keyword>
<proteinExistence type="predicted"/>
<evidence type="ECO:0000313" key="5">
    <source>
        <dbReference type="Proteomes" id="UP000248584"/>
    </source>
</evidence>
<dbReference type="RefSeq" id="WP_083892387.1">
    <property type="nucleotide sequence ID" value="NZ_QKZR01000001.1"/>
</dbReference>
<feature type="signal peptide" evidence="2">
    <location>
        <begin position="1"/>
        <end position="24"/>
    </location>
</feature>
<dbReference type="Proteomes" id="UP000248584">
    <property type="component" value="Unassembled WGS sequence"/>
</dbReference>
<evidence type="ECO:0000256" key="2">
    <source>
        <dbReference type="SAM" id="SignalP"/>
    </source>
</evidence>
<comment type="caution">
    <text evidence="4">The sequence shown here is derived from an EMBL/GenBank/DDBJ whole genome shotgun (WGS) entry which is preliminary data.</text>
</comment>
<organism evidence="4 5">
    <name type="scientific">Nonlabens dokdonensis</name>
    <dbReference type="NCBI Taxonomy" id="328515"/>
    <lineage>
        <taxon>Bacteria</taxon>
        <taxon>Pseudomonadati</taxon>
        <taxon>Bacteroidota</taxon>
        <taxon>Flavobacteriia</taxon>
        <taxon>Flavobacteriales</taxon>
        <taxon>Flavobacteriaceae</taxon>
        <taxon>Nonlabens</taxon>
    </lineage>
</organism>
<dbReference type="InterPro" id="IPR024983">
    <property type="entry name" value="CHAT_dom"/>
</dbReference>
<sequence length="936" mass="108429">MRRSSFQMYIVWLMFLLGHQFNFAQSHTSQETTITNPKVWIDELLDYYNKGMQEKVVQYADSILESTTPLNEKDSLNTARIYHIVGKAQFEQFANYKSIETLHIARSYAENVAGNDTVLSGIYYYLHINFGVQSKTFETLKYGEKALYILENTMNPNYDLLLKLYGRMAVYSATAGSFNKSRNYLKKGKQFLQDLPDHIELPNPRLSYEIKLLYRKMLIAFVSDKLNLDDKINNSDLINSVEFDKKKLDLIFNKDKDLLSNQSDDFNYDDANVYYYTLALNYYSLFKAGIEKTDYNLLHKEIDKAIELLHKKHHARHLYQFKNTKAVIFSKQGKYEEAMSLYDTIIANTNDNNNIRANFYISRALVAFQQKDVIKAQEDIYKALTVIHQGEEVLKKDYTNFNGGYRFNNVVTIHSLANRIKLLEYDFDNKESYYTSIFEVAFKQFTTTYKNQGLNKVTRDFFNSIVNELAAKNALTNSDLSQIENVQNFLAWKSFNQSRNIIQLPVVDSLEQIEFTIRKQLTRAKQTRDVKAIDSITRVLYNFEQLLKKNYPDISKSISGDFDIVNFQKNLKNDEIVLKYAFFKDEFALFQITKDSIFYELKPWLENEQQMLRQHLDNLKKPFSKMAYDNSLVSLLIPDKAHDFKNLIIIPDGVIYPLPFETLSHNNRFLIEDKTVRYSSHLRFVNGSSNIEYEKDLSLTIYAPEYTNTNQQIVTRSSESYLNGARSEAIRIAEIFNAESFLGKEATKNAFVNNRLKGDVLHLAMHATINKDDAVLSYFNFSDQEKLHIEELYGLKMDAKLAVLSACNTGVYKESKSSGPQSFQRAFTFAGVPATVASLWEVPDNSTKQIMERFYTHLSKGQTKSQSLQNAKLDYLNVHRGTKLGQPYYWAGFVVYGEDAPITAANSQVTLYIALAVILLVILTYFFLRTRSKKEN</sequence>
<name>A0ABX5Q2Q0_9FLAO</name>
<dbReference type="Gene3D" id="1.25.40.10">
    <property type="entry name" value="Tetratricopeptide repeat domain"/>
    <property type="match status" value="1"/>
</dbReference>
<accession>A0ABX5Q2Q0</accession>
<evidence type="ECO:0000313" key="4">
    <source>
        <dbReference type="EMBL" id="PZX44332.1"/>
    </source>
</evidence>
<keyword evidence="2" id="KW-0732">Signal</keyword>
<keyword evidence="1" id="KW-1133">Transmembrane helix</keyword>
<dbReference type="InterPro" id="IPR011990">
    <property type="entry name" value="TPR-like_helical_dom_sf"/>
</dbReference>
<reference evidence="4 5" key="1">
    <citation type="submission" date="2018-06" db="EMBL/GenBank/DDBJ databases">
        <title>Genomic Encyclopedia of Archaeal and Bacterial Type Strains, Phase II (KMG-II): from individual species to whole genera.</title>
        <authorList>
            <person name="Goeker M."/>
        </authorList>
    </citation>
    <scope>NUCLEOTIDE SEQUENCE [LARGE SCALE GENOMIC DNA]</scope>
    <source>
        <strain evidence="4 5">DSM 17205</strain>
    </source>
</reference>